<gene>
    <name evidence="1" type="ORF">DFH08DRAFT_955606</name>
</gene>
<protein>
    <submittedName>
        <fullName evidence="1">Uncharacterized protein</fullName>
    </submittedName>
</protein>
<reference evidence="1" key="1">
    <citation type="submission" date="2023-03" db="EMBL/GenBank/DDBJ databases">
        <title>Massive genome expansion in bonnet fungi (Mycena s.s.) driven by repeated elements and novel gene families across ecological guilds.</title>
        <authorList>
            <consortium name="Lawrence Berkeley National Laboratory"/>
            <person name="Harder C.B."/>
            <person name="Miyauchi S."/>
            <person name="Viragh M."/>
            <person name="Kuo A."/>
            <person name="Thoen E."/>
            <person name="Andreopoulos B."/>
            <person name="Lu D."/>
            <person name="Skrede I."/>
            <person name="Drula E."/>
            <person name="Henrissat B."/>
            <person name="Morin E."/>
            <person name="Kohler A."/>
            <person name="Barry K."/>
            <person name="LaButti K."/>
            <person name="Morin E."/>
            <person name="Salamov A."/>
            <person name="Lipzen A."/>
            <person name="Mereny Z."/>
            <person name="Hegedus B."/>
            <person name="Baldrian P."/>
            <person name="Stursova M."/>
            <person name="Weitz H."/>
            <person name="Taylor A."/>
            <person name="Grigoriev I.V."/>
            <person name="Nagy L.G."/>
            <person name="Martin F."/>
            <person name="Kauserud H."/>
        </authorList>
    </citation>
    <scope>NUCLEOTIDE SEQUENCE</scope>
    <source>
        <strain evidence="1">CBHHK002</strain>
    </source>
</reference>
<evidence type="ECO:0000313" key="2">
    <source>
        <dbReference type="Proteomes" id="UP001218218"/>
    </source>
</evidence>
<dbReference type="Proteomes" id="UP001218218">
    <property type="component" value="Unassembled WGS sequence"/>
</dbReference>
<accession>A0AAD7ABB7</accession>
<evidence type="ECO:0000313" key="1">
    <source>
        <dbReference type="EMBL" id="KAJ7354201.1"/>
    </source>
</evidence>
<comment type="caution">
    <text evidence="1">The sequence shown here is derived from an EMBL/GenBank/DDBJ whole genome shotgun (WGS) entry which is preliminary data.</text>
</comment>
<organism evidence="1 2">
    <name type="scientific">Mycena albidolilacea</name>
    <dbReference type="NCBI Taxonomy" id="1033008"/>
    <lineage>
        <taxon>Eukaryota</taxon>
        <taxon>Fungi</taxon>
        <taxon>Dikarya</taxon>
        <taxon>Basidiomycota</taxon>
        <taxon>Agaricomycotina</taxon>
        <taxon>Agaricomycetes</taxon>
        <taxon>Agaricomycetidae</taxon>
        <taxon>Agaricales</taxon>
        <taxon>Marasmiineae</taxon>
        <taxon>Mycenaceae</taxon>
        <taxon>Mycena</taxon>
    </lineage>
</organism>
<sequence length="222" mass="24522">MNTIPTTVQIERLYSTLELAAKCDHTTFTDITLHTSPDAVPMPPALVAAQAMFTVDTLHHLFCFCTLTAVDLVPPAAAGFDFDDAAIEAIARASPNVWLLHGDSDSALRPPAPRGIREFARNRAQRRSLGITRFDASVVPHKEHDHKSAKHPLMCVDVQDSFVVDPEPVAAYLLSVFPLLKGLLPITRDHASDDLQGWADMLAGLRKEVHRLLRSMRFQANQ</sequence>
<keyword evidence="2" id="KW-1185">Reference proteome</keyword>
<name>A0AAD7ABB7_9AGAR</name>
<dbReference type="EMBL" id="JARIHO010000010">
    <property type="protein sequence ID" value="KAJ7354201.1"/>
    <property type="molecule type" value="Genomic_DNA"/>
</dbReference>
<dbReference type="AlphaFoldDB" id="A0AAD7ABB7"/>
<proteinExistence type="predicted"/>